<dbReference type="GO" id="GO:0008703">
    <property type="term" value="F:5-amino-6-(5-phosphoribosylamino)uracil reductase activity"/>
    <property type="evidence" value="ECO:0007669"/>
    <property type="project" value="InterPro"/>
</dbReference>
<dbReference type="PANTHER" id="PTHR38011:SF7">
    <property type="entry name" value="2,5-DIAMINO-6-RIBOSYLAMINO-4(3H)-PYRIMIDINONE 5'-PHOSPHATE REDUCTASE"/>
    <property type="match status" value="1"/>
</dbReference>
<keyword evidence="3" id="KW-0560">Oxidoreductase</keyword>
<dbReference type="SUPFAM" id="SSF53597">
    <property type="entry name" value="Dihydrofolate reductase-like"/>
    <property type="match status" value="1"/>
</dbReference>
<dbReference type="InterPro" id="IPR024072">
    <property type="entry name" value="DHFR-like_dom_sf"/>
</dbReference>
<keyword evidence="6" id="KW-1185">Reference proteome</keyword>
<dbReference type="AlphaFoldDB" id="A0A1J7BHF5"/>
<dbReference type="InterPro" id="IPR050765">
    <property type="entry name" value="Riboflavin_Biosynth_HTPR"/>
</dbReference>
<evidence type="ECO:0000313" key="5">
    <source>
        <dbReference type="EMBL" id="OIV38013.1"/>
    </source>
</evidence>
<reference evidence="5 6" key="1">
    <citation type="submission" date="2016-10" db="EMBL/GenBank/DDBJ databases">
        <title>Genome sequence of Streptomyces gilvigriseus MUSC 26.</title>
        <authorList>
            <person name="Lee L.-H."/>
            <person name="Ser H.-L."/>
        </authorList>
    </citation>
    <scope>NUCLEOTIDE SEQUENCE [LARGE SCALE GENOMIC DNA]</scope>
    <source>
        <strain evidence="5 6">MUSC 26</strain>
    </source>
</reference>
<dbReference type="STRING" id="1428644.BIV57_08025"/>
<feature type="domain" description="Bacterial bifunctional deaminase-reductase C-terminal" evidence="4">
    <location>
        <begin position="29"/>
        <end position="237"/>
    </location>
</feature>
<evidence type="ECO:0000256" key="1">
    <source>
        <dbReference type="ARBA" id="ARBA00005104"/>
    </source>
</evidence>
<comment type="caution">
    <text evidence="5">The sequence shown here is derived from an EMBL/GenBank/DDBJ whole genome shotgun (WGS) entry which is preliminary data.</text>
</comment>
<comment type="pathway">
    <text evidence="1">Cofactor biosynthesis; riboflavin biosynthesis.</text>
</comment>
<dbReference type="Pfam" id="PF01872">
    <property type="entry name" value="RibD_C"/>
    <property type="match status" value="1"/>
</dbReference>
<dbReference type="RefSeq" id="WP_071656020.1">
    <property type="nucleotide sequence ID" value="NZ_MLCF01000035.1"/>
</dbReference>
<dbReference type="InterPro" id="IPR002734">
    <property type="entry name" value="RibDG_C"/>
</dbReference>
<keyword evidence="2" id="KW-0521">NADP</keyword>
<dbReference type="GO" id="GO:0009231">
    <property type="term" value="P:riboflavin biosynthetic process"/>
    <property type="evidence" value="ECO:0007669"/>
    <property type="project" value="InterPro"/>
</dbReference>
<dbReference type="Gene3D" id="3.40.430.10">
    <property type="entry name" value="Dihydrofolate Reductase, subunit A"/>
    <property type="match status" value="1"/>
</dbReference>
<protein>
    <recommendedName>
        <fullName evidence="4">Bacterial bifunctional deaminase-reductase C-terminal domain-containing protein</fullName>
    </recommendedName>
</protein>
<dbReference type="OrthoDB" id="5243299at2"/>
<accession>A0A1J7BHF5</accession>
<evidence type="ECO:0000256" key="3">
    <source>
        <dbReference type="ARBA" id="ARBA00023002"/>
    </source>
</evidence>
<sequence length="246" mass="25823">MRQIWPAGREREVDDAVLEELYAYPSERPWAAVNFVSSADGGIEVGGRSRPLSDAADRKIYRLGSDLADVVLLGAGTAVREAFDGIHPDTLAADRRRRHGLAPVPPIAVVTTGRSLPPDAPVLTGAAVPTLVLAPDDVPAELKKAWSDAGAEVVPCGAHGIVDMRRALDALRERGLARVDCEGGPHLFGSLLEAGLVDELRLTIAPLLISGRAGRIAVGATALDPAALTLASALAEGDTLLLRYLL</sequence>
<evidence type="ECO:0000259" key="4">
    <source>
        <dbReference type="Pfam" id="PF01872"/>
    </source>
</evidence>
<gene>
    <name evidence="5" type="ORF">BIV57_08025</name>
</gene>
<dbReference type="EMBL" id="MLCF01000035">
    <property type="protein sequence ID" value="OIV38013.1"/>
    <property type="molecule type" value="Genomic_DNA"/>
</dbReference>
<evidence type="ECO:0000313" key="6">
    <source>
        <dbReference type="Proteomes" id="UP000243342"/>
    </source>
</evidence>
<dbReference type="Proteomes" id="UP000243342">
    <property type="component" value="Unassembled WGS sequence"/>
</dbReference>
<evidence type="ECO:0000256" key="2">
    <source>
        <dbReference type="ARBA" id="ARBA00022857"/>
    </source>
</evidence>
<proteinExistence type="predicted"/>
<name>A0A1J7BHF5_9ACTN</name>
<organism evidence="5 6">
    <name type="scientific">Mangrovactinospora gilvigrisea</name>
    <dbReference type="NCBI Taxonomy" id="1428644"/>
    <lineage>
        <taxon>Bacteria</taxon>
        <taxon>Bacillati</taxon>
        <taxon>Actinomycetota</taxon>
        <taxon>Actinomycetes</taxon>
        <taxon>Kitasatosporales</taxon>
        <taxon>Streptomycetaceae</taxon>
        <taxon>Mangrovactinospora</taxon>
    </lineage>
</organism>
<dbReference type="PANTHER" id="PTHR38011">
    <property type="entry name" value="DIHYDROFOLATE REDUCTASE FAMILY PROTEIN (AFU_ORTHOLOGUE AFUA_8G06820)"/>
    <property type="match status" value="1"/>
</dbReference>